<dbReference type="PANTHER" id="PTHR14948">
    <property type="entry name" value="NG5"/>
    <property type="match status" value="1"/>
</dbReference>
<keyword evidence="4" id="KW-0472">Membrane</keyword>
<dbReference type="InterPro" id="IPR025640">
    <property type="entry name" value="GYF_2"/>
</dbReference>
<sequence>MRKYYYTDGQNSLGPFTLDELKFKGITGETYIWTEGLTNWIQAKNIEELIPLFTGENQPYYGSPYQAPTTFPQVPQGYYGTPTPTGYPPKTYLVESILTTIFCCWPLGIPSIVYATRVEKKFYAGDIIGAQQDSDNAKKWLWINVGACIALWILYFLIFGFAFFGAIINSAQHSSL</sequence>
<dbReference type="InterPro" id="IPR007593">
    <property type="entry name" value="CD225/Dispanin_fam"/>
</dbReference>
<evidence type="ECO:0000256" key="4">
    <source>
        <dbReference type="ARBA" id="ARBA00023136"/>
    </source>
</evidence>
<dbReference type="Pfam" id="PF04505">
    <property type="entry name" value="CD225"/>
    <property type="match status" value="1"/>
</dbReference>
<evidence type="ECO:0000313" key="6">
    <source>
        <dbReference type="Proteomes" id="UP000192980"/>
    </source>
</evidence>
<gene>
    <name evidence="5" type="ORF">SAMN05660862_2586</name>
</gene>
<keyword evidence="6" id="KW-1185">Reference proteome</keyword>
<proteinExistence type="predicted"/>
<evidence type="ECO:0000256" key="2">
    <source>
        <dbReference type="ARBA" id="ARBA00022692"/>
    </source>
</evidence>
<protein>
    <submittedName>
        <fullName evidence="5">Uncharacterized protein</fullName>
    </submittedName>
</protein>
<dbReference type="GO" id="GO:0016020">
    <property type="term" value="C:membrane"/>
    <property type="evidence" value="ECO:0007669"/>
    <property type="project" value="UniProtKB-SubCell"/>
</dbReference>
<reference evidence="5 6" key="1">
    <citation type="submission" date="2017-04" db="EMBL/GenBank/DDBJ databases">
        <authorList>
            <person name="Afonso C.L."/>
            <person name="Miller P.J."/>
            <person name="Scott M.A."/>
            <person name="Spackman E."/>
            <person name="Goraichik I."/>
            <person name="Dimitrov K.M."/>
            <person name="Suarez D.L."/>
            <person name="Swayne D.E."/>
        </authorList>
    </citation>
    <scope>NUCLEOTIDE SEQUENCE [LARGE SCALE GENOMIC DNA]</scope>
    <source>
        <strain evidence="5 6">DSM 22418</strain>
    </source>
</reference>
<organism evidence="5 6">
    <name type="scientific">Sphingobacterium psychroaquaticum</name>
    <dbReference type="NCBI Taxonomy" id="561061"/>
    <lineage>
        <taxon>Bacteria</taxon>
        <taxon>Pseudomonadati</taxon>
        <taxon>Bacteroidota</taxon>
        <taxon>Sphingobacteriia</taxon>
        <taxon>Sphingobacteriales</taxon>
        <taxon>Sphingobacteriaceae</taxon>
        <taxon>Sphingobacterium</taxon>
    </lineage>
</organism>
<dbReference type="PANTHER" id="PTHR14948:SF25">
    <property type="entry name" value="DUF4190 DOMAIN-CONTAINING PROTEIN"/>
    <property type="match status" value="1"/>
</dbReference>
<accession>A0A1X7K6V5</accession>
<evidence type="ECO:0000256" key="3">
    <source>
        <dbReference type="ARBA" id="ARBA00022989"/>
    </source>
</evidence>
<evidence type="ECO:0000313" key="5">
    <source>
        <dbReference type="EMBL" id="SMG36107.1"/>
    </source>
</evidence>
<dbReference type="Proteomes" id="UP000192980">
    <property type="component" value="Unassembled WGS sequence"/>
</dbReference>
<comment type="subcellular location">
    <subcellularLocation>
        <location evidence="1">Membrane</location>
    </subcellularLocation>
</comment>
<keyword evidence="2" id="KW-0812">Transmembrane</keyword>
<evidence type="ECO:0000256" key="1">
    <source>
        <dbReference type="ARBA" id="ARBA00004370"/>
    </source>
</evidence>
<dbReference type="RefSeq" id="WP_085473314.1">
    <property type="nucleotide sequence ID" value="NZ_CP038029.1"/>
</dbReference>
<name>A0A1X7K6V5_9SPHI</name>
<dbReference type="OrthoDB" id="9815705at2"/>
<dbReference type="STRING" id="561061.SAMN05660862_2586"/>
<dbReference type="AlphaFoldDB" id="A0A1X7K6V5"/>
<dbReference type="Pfam" id="PF14237">
    <property type="entry name" value="GYF_2"/>
    <property type="match status" value="1"/>
</dbReference>
<dbReference type="EMBL" id="FXAU01000004">
    <property type="protein sequence ID" value="SMG36107.1"/>
    <property type="molecule type" value="Genomic_DNA"/>
</dbReference>
<dbReference type="InterPro" id="IPR051423">
    <property type="entry name" value="CD225/Dispanin"/>
</dbReference>
<keyword evidence="3" id="KW-1133">Transmembrane helix</keyword>